<sequence>MRKIVQISLLISAFQIDAQEKKPAFEQYQAIDYMLLFNANSDKESYYDANTGQMEQPSKFVIGGISGHYEYGIAYKQWIRLGLLTGIHANFFDSAYTVPIAPTVTLAPLIGSETKVYGKVAYGWNTAIGRGNLNGVFSHDQFGVEFGGDSRIFLFANDHQFRLKQQVYRTLGIGFGGTLFKDKK</sequence>
<name>A0A1I4W3X6_9FLAO</name>
<protein>
    <recommendedName>
        <fullName evidence="3">Outer membrane protein beta-barrel domain-containing protein</fullName>
    </recommendedName>
</protein>
<proteinExistence type="predicted"/>
<evidence type="ECO:0008006" key="3">
    <source>
        <dbReference type="Google" id="ProtNLM"/>
    </source>
</evidence>
<keyword evidence="2" id="KW-1185">Reference proteome</keyword>
<dbReference type="OrthoDB" id="1346785at2"/>
<dbReference type="EMBL" id="FOVI01000001">
    <property type="protein sequence ID" value="SFN08192.1"/>
    <property type="molecule type" value="Genomic_DNA"/>
</dbReference>
<evidence type="ECO:0000313" key="2">
    <source>
        <dbReference type="Proteomes" id="UP000199036"/>
    </source>
</evidence>
<organism evidence="1 2">
    <name type="scientific">Paenimyroides ummariense</name>
    <dbReference type="NCBI Taxonomy" id="913024"/>
    <lineage>
        <taxon>Bacteria</taxon>
        <taxon>Pseudomonadati</taxon>
        <taxon>Bacteroidota</taxon>
        <taxon>Flavobacteriia</taxon>
        <taxon>Flavobacteriales</taxon>
        <taxon>Flavobacteriaceae</taxon>
        <taxon>Paenimyroides</taxon>
    </lineage>
</organism>
<gene>
    <name evidence="1" type="ORF">SAMN05421741_10152</name>
</gene>
<dbReference type="Proteomes" id="UP000199036">
    <property type="component" value="Unassembled WGS sequence"/>
</dbReference>
<dbReference type="RefSeq" id="WP_091517337.1">
    <property type="nucleotide sequence ID" value="NZ_FOVI01000001.1"/>
</dbReference>
<dbReference type="STRING" id="913024.SAMN05421741_10152"/>
<dbReference type="AlphaFoldDB" id="A0A1I4W3X6"/>
<accession>A0A1I4W3X6</accession>
<reference evidence="2" key="1">
    <citation type="submission" date="2016-10" db="EMBL/GenBank/DDBJ databases">
        <authorList>
            <person name="Varghese N."/>
            <person name="Submissions S."/>
        </authorList>
    </citation>
    <scope>NUCLEOTIDE SEQUENCE [LARGE SCALE GENOMIC DNA]</scope>
    <source>
        <strain evidence="2">DS-12</strain>
    </source>
</reference>
<evidence type="ECO:0000313" key="1">
    <source>
        <dbReference type="EMBL" id="SFN08192.1"/>
    </source>
</evidence>